<dbReference type="InterPro" id="IPR021109">
    <property type="entry name" value="Peptidase_aspartic_dom_sf"/>
</dbReference>
<dbReference type="Gene3D" id="3.30.70.270">
    <property type="match status" value="1"/>
</dbReference>
<dbReference type="Proteomes" id="UP001234989">
    <property type="component" value="Chromosome 1"/>
</dbReference>
<accession>A0AAF0T917</accession>
<feature type="domain" description="Reverse transcriptase" evidence="1">
    <location>
        <begin position="132"/>
        <end position="193"/>
    </location>
</feature>
<keyword evidence="3" id="KW-1185">Reference proteome</keyword>
<dbReference type="InterPro" id="IPR000477">
    <property type="entry name" value="RT_dom"/>
</dbReference>
<name>A0AAF0T917_SOLVR</name>
<proteinExistence type="predicted"/>
<evidence type="ECO:0000259" key="1">
    <source>
        <dbReference type="Pfam" id="PF00078"/>
    </source>
</evidence>
<dbReference type="AlphaFoldDB" id="A0AAF0T917"/>
<dbReference type="Pfam" id="PF00078">
    <property type="entry name" value="RVT_1"/>
    <property type="match status" value="1"/>
</dbReference>
<dbReference type="Gene3D" id="1.10.340.70">
    <property type="match status" value="1"/>
</dbReference>
<protein>
    <recommendedName>
        <fullName evidence="1">Reverse transcriptase domain-containing protein</fullName>
    </recommendedName>
</protein>
<gene>
    <name evidence="2" type="ORF">MTR67_003096</name>
</gene>
<dbReference type="InterPro" id="IPR043128">
    <property type="entry name" value="Rev_trsase/Diguanyl_cyclase"/>
</dbReference>
<dbReference type="Pfam" id="PF08284">
    <property type="entry name" value="RVP_2"/>
    <property type="match status" value="1"/>
</dbReference>
<evidence type="ECO:0000313" key="2">
    <source>
        <dbReference type="EMBL" id="WMV09711.1"/>
    </source>
</evidence>
<dbReference type="PANTHER" id="PTHR24559">
    <property type="entry name" value="TRANSPOSON TY3-I GAG-POL POLYPROTEIN"/>
    <property type="match status" value="1"/>
</dbReference>
<dbReference type="SUPFAM" id="SSF56672">
    <property type="entry name" value="DNA/RNA polymerases"/>
    <property type="match status" value="1"/>
</dbReference>
<sequence length="364" mass="41800">MSENSTEDASHYEQNDQMGDMDDMYVDVLPDVLIDPFSVSTLIGESIVAKRVYKSCPVSLSHRVTHVDLVELDMLYFDVILGMDCLYSCYASLDCRTRAVKFQFPNVPVLECIPPKREIDFGIDLLPDMVFQKYLDIFVIVFIDDISIYSRNEDEHTDHLRIVLQVLKDQQLIAKFSKCEFWLRYVAFLGYIISGKELKDRPTSAPVLTLPRGSDGFVVYCDASRVWLRCVLMQNGKEVFLILRMIKKELVRDEHRLAQLGVQLVDSTKGGVMVHNGSRPSFVSNVKSKQDLDPILLELKEAVLKKSVEAFTLWGDGVLQYQGYLCVPNINDLREHILSEAHSSRYSIHEGATKMYRDMQEVYW</sequence>
<dbReference type="EMBL" id="CP133612">
    <property type="protein sequence ID" value="WMV09711.1"/>
    <property type="molecule type" value="Genomic_DNA"/>
</dbReference>
<organism evidence="2 3">
    <name type="scientific">Solanum verrucosum</name>
    <dbReference type="NCBI Taxonomy" id="315347"/>
    <lineage>
        <taxon>Eukaryota</taxon>
        <taxon>Viridiplantae</taxon>
        <taxon>Streptophyta</taxon>
        <taxon>Embryophyta</taxon>
        <taxon>Tracheophyta</taxon>
        <taxon>Spermatophyta</taxon>
        <taxon>Magnoliopsida</taxon>
        <taxon>eudicotyledons</taxon>
        <taxon>Gunneridae</taxon>
        <taxon>Pentapetalae</taxon>
        <taxon>asterids</taxon>
        <taxon>lamiids</taxon>
        <taxon>Solanales</taxon>
        <taxon>Solanaceae</taxon>
        <taxon>Solanoideae</taxon>
        <taxon>Solaneae</taxon>
        <taxon>Solanum</taxon>
    </lineage>
</organism>
<evidence type="ECO:0000313" key="3">
    <source>
        <dbReference type="Proteomes" id="UP001234989"/>
    </source>
</evidence>
<dbReference type="PANTHER" id="PTHR24559:SF444">
    <property type="entry name" value="REVERSE TRANSCRIPTASE DOMAIN-CONTAINING PROTEIN"/>
    <property type="match status" value="1"/>
</dbReference>
<dbReference type="InterPro" id="IPR053134">
    <property type="entry name" value="RNA-dir_DNA_polymerase"/>
</dbReference>
<reference evidence="2" key="1">
    <citation type="submission" date="2023-08" db="EMBL/GenBank/DDBJ databases">
        <title>A de novo genome assembly of Solanum verrucosum Schlechtendal, a Mexican diploid species geographically isolated from the other diploid A-genome species in potato relatives.</title>
        <authorList>
            <person name="Hosaka K."/>
        </authorList>
    </citation>
    <scope>NUCLEOTIDE SEQUENCE</scope>
    <source>
        <tissue evidence="2">Young leaves</tissue>
    </source>
</reference>
<dbReference type="InterPro" id="IPR043502">
    <property type="entry name" value="DNA/RNA_pol_sf"/>
</dbReference>
<dbReference type="Gene3D" id="2.40.70.10">
    <property type="entry name" value="Acid Proteases"/>
    <property type="match status" value="1"/>
</dbReference>